<evidence type="ECO:0000259" key="3">
    <source>
        <dbReference type="PROSITE" id="PS50097"/>
    </source>
</evidence>
<comment type="caution">
    <text evidence="4">The sequence shown here is derived from an EMBL/GenBank/DDBJ whole genome shotgun (WGS) entry which is preliminary data.</text>
</comment>
<dbReference type="InterPro" id="IPR000408">
    <property type="entry name" value="Reg_chr_condens"/>
</dbReference>
<dbReference type="PRINTS" id="PR00633">
    <property type="entry name" value="RCCNDNSATION"/>
</dbReference>
<evidence type="ECO:0000313" key="4">
    <source>
        <dbReference type="EMBL" id="PAV84458.1"/>
    </source>
</evidence>
<dbReference type="Pfam" id="PF25390">
    <property type="entry name" value="WD40_RLD"/>
    <property type="match status" value="1"/>
</dbReference>
<feature type="repeat" description="RCC1" evidence="2">
    <location>
        <begin position="90"/>
        <end position="144"/>
    </location>
</feature>
<dbReference type="AlphaFoldDB" id="A0A2A2LEE1"/>
<protein>
    <recommendedName>
        <fullName evidence="3">BTB domain-containing protein</fullName>
    </recommendedName>
</protein>
<dbReference type="PANTHER" id="PTHR22872:SF10">
    <property type="entry name" value="ULTRAVIOLET-B RECEPTOR UVR8"/>
    <property type="match status" value="1"/>
</dbReference>
<dbReference type="EMBL" id="LIAE01006846">
    <property type="protein sequence ID" value="PAV84458.1"/>
    <property type="molecule type" value="Genomic_DNA"/>
</dbReference>
<feature type="domain" description="BTB" evidence="3">
    <location>
        <begin position="369"/>
        <end position="436"/>
    </location>
</feature>
<dbReference type="InterPro" id="IPR000210">
    <property type="entry name" value="BTB/POZ_dom"/>
</dbReference>
<feature type="repeat" description="RCC1" evidence="2">
    <location>
        <begin position="145"/>
        <end position="195"/>
    </location>
</feature>
<dbReference type="InterPro" id="IPR051625">
    <property type="entry name" value="Signaling_Regulatory_Domain"/>
</dbReference>
<feature type="repeat" description="RCC1" evidence="2">
    <location>
        <begin position="196"/>
        <end position="248"/>
    </location>
</feature>
<proteinExistence type="predicted"/>
<evidence type="ECO:0000256" key="1">
    <source>
        <dbReference type="ARBA" id="ARBA00022737"/>
    </source>
</evidence>
<keyword evidence="5" id="KW-1185">Reference proteome</keyword>
<accession>A0A2A2LEE1</accession>
<name>A0A2A2LEE1_9BILA</name>
<dbReference type="Proteomes" id="UP000218231">
    <property type="component" value="Unassembled WGS sequence"/>
</dbReference>
<organism evidence="4 5">
    <name type="scientific">Diploscapter pachys</name>
    <dbReference type="NCBI Taxonomy" id="2018661"/>
    <lineage>
        <taxon>Eukaryota</taxon>
        <taxon>Metazoa</taxon>
        <taxon>Ecdysozoa</taxon>
        <taxon>Nematoda</taxon>
        <taxon>Chromadorea</taxon>
        <taxon>Rhabditida</taxon>
        <taxon>Rhabditina</taxon>
        <taxon>Rhabditomorpha</taxon>
        <taxon>Rhabditoidea</taxon>
        <taxon>Rhabditidae</taxon>
        <taxon>Diploscapter</taxon>
    </lineage>
</organism>
<dbReference type="SUPFAM" id="SSF54695">
    <property type="entry name" value="POZ domain"/>
    <property type="match status" value="1"/>
</dbReference>
<dbReference type="PROSITE" id="PS00626">
    <property type="entry name" value="RCC1_2"/>
    <property type="match status" value="1"/>
</dbReference>
<dbReference type="SUPFAM" id="SSF50985">
    <property type="entry name" value="RCC1/BLIP-II"/>
    <property type="match status" value="1"/>
</dbReference>
<dbReference type="SMART" id="SM00225">
    <property type="entry name" value="BTB"/>
    <property type="match status" value="1"/>
</dbReference>
<feature type="repeat" description="RCC1" evidence="2">
    <location>
        <begin position="40"/>
        <end position="89"/>
    </location>
</feature>
<dbReference type="InterPro" id="IPR011333">
    <property type="entry name" value="SKP1/BTB/POZ_sf"/>
</dbReference>
<evidence type="ECO:0000256" key="2">
    <source>
        <dbReference type="PROSITE-ProRule" id="PRU00235"/>
    </source>
</evidence>
<dbReference type="Gene3D" id="2.130.10.30">
    <property type="entry name" value="Regulator of chromosome condensation 1/beta-lactamase-inhibitor protein II"/>
    <property type="match status" value="2"/>
</dbReference>
<dbReference type="PROSITE" id="PS50097">
    <property type="entry name" value="BTB"/>
    <property type="match status" value="1"/>
</dbReference>
<reference evidence="4 5" key="1">
    <citation type="journal article" date="2017" name="Curr. Biol.">
        <title>Genome architecture and evolution of a unichromosomal asexual nematode.</title>
        <authorList>
            <person name="Fradin H."/>
            <person name="Zegar C."/>
            <person name="Gutwein M."/>
            <person name="Lucas J."/>
            <person name="Kovtun M."/>
            <person name="Corcoran D."/>
            <person name="Baugh L.R."/>
            <person name="Kiontke K."/>
            <person name="Gunsalus K."/>
            <person name="Fitch D.H."/>
            <person name="Piano F."/>
        </authorList>
    </citation>
    <scope>NUCLEOTIDE SEQUENCE [LARGE SCALE GENOMIC DNA]</scope>
    <source>
        <strain evidence="4">PF1309</strain>
    </source>
</reference>
<dbReference type="InterPro" id="IPR009091">
    <property type="entry name" value="RCC1/BLIP-II"/>
</dbReference>
<dbReference type="OrthoDB" id="16281at2759"/>
<dbReference type="Pfam" id="PF00651">
    <property type="entry name" value="BTB"/>
    <property type="match status" value="1"/>
</dbReference>
<keyword evidence="1" id="KW-0677">Repeat</keyword>
<dbReference type="PANTHER" id="PTHR22872">
    <property type="entry name" value="BTK-BINDING PROTEIN-RELATED"/>
    <property type="match status" value="1"/>
</dbReference>
<evidence type="ECO:0000313" key="5">
    <source>
        <dbReference type="Proteomes" id="UP000218231"/>
    </source>
</evidence>
<dbReference type="InterPro" id="IPR058923">
    <property type="entry name" value="RCC1-like_dom"/>
</dbReference>
<dbReference type="Gene3D" id="3.30.710.10">
    <property type="entry name" value="Potassium Channel Kv1.1, Chain A"/>
    <property type="match status" value="1"/>
</dbReference>
<dbReference type="STRING" id="2018661.A0A2A2LEE1"/>
<dbReference type="PROSITE" id="PS50012">
    <property type="entry name" value="RCC1_3"/>
    <property type="match status" value="4"/>
</dbReference>
<gene>
    <name evidence="4" type="ORF">WR25_18282</name>
</gene>
<sequence>MSISRWTCLSLVPEGVAEKIKLAVIFGSSGSDVIFVTTDDEVFSFGPCAASCLGCPPGSFLPRRIDELCGKAIRDISCGIHHVVALTEEGKIFSWGSQNSFGELGHGHSSSTDSRPQQVQGVLNGEKVVAIACGSRHTLAVSDKGELFSFGLNSDGQLGTGRAANESSPRIVPLHNRFVKSVACGHNNSMALTESGDVYVWGYNSNGELGLGHLTNQHCPILLDSLSKKAAIRKIACGYAHSLALSDDGILYAWGTNTSCGILEGKMARKNVLVPTVTQEQLGSISDIAATHQCNLSAACTRKSRVFMWGHLRNQPTPCAVETQFRTVDEVFACFASPAVSPRAISFLEMTQSPLLLSIRNAFNDPTHCDMKIIVEGKAIHVHKALLKIRCQYFRVRLGELWHDSNENTLEVKDFPYNVYKAFLHWLYTDELNVDLEEALGLLELATCYCEENLKDLVADQLVNEICIENVCLLYSAAVKFEAKSLEMHCYDL</sequence>